<dbReference type="EMBL" id="FOTC01000014">
    <property type="protein sequence ID" value="SFL69446.1"/>
    <property type="molecule type" value="Genomic_DNA"/>
</dbReference>
<name>A0A1I4JTL4_9EURY</name>
<sequence length="171" mass="19396">MHNTTQRIRIQIRFDDRFRRQVGEEGDSNPLTGMTIEVQGDYVLGSSESAVGDYMTGNLIGQFEALPGVIRDEKEVVEFFNGPMWLVFEPVDGDSVTISGCHTIGGVRDPSQRIFVDTSQVVTKQAWISELVRVTKDYVEKMCNLNPSLATHSDIQTLSKYAEQYERWELE</sequence>
<evidence type="ECO:0000313" key="2">
    <source>
        <dbReference type="Proteomes" id="UP000199607"/>
    </source>
</evidence>
<keyword evidence="2" id="KW-1185">Reference proteome</keyword>
<protein>
    <submittedName>
        <fullName evidence="1">Uncharacterized protein</fullName>
    </submittedName>
</protein>
<dbReference type="STRING" id="553466.SAMN04487950_4631"/>
<accession>A0A1I4JTL4</accession>
<organism evidence="1 2">
    <name type="scientific">Halogranum rubrum</name>
    <dbReference type="NCBI Taxonomy" id="553466"/>
    <lineage>
        <taxon>Archaea</taxon>
        <taxon>Methanobacteriati</taxon>
        <taxon>Methanobacteriota</taxon>
        <taxon>Stenosarchaea group</taxon>
        <taxon>Halobacteria</taxon>
        <taxon>Halobacteriales</taxon>
        <taxon>Haloferacaceae</taxon>
    </lineage>
</organism>
<reference evidence="2" key="1">
    <citation type="submission" date="2016-10" db="EMBL/GenBank/DDBJ databases">
        <authorList>
            <person name="Varghese N."/>
            <person name="Submissions S."/>
        </authorList>
    </citation>
    <scope>NUCLEOTIDE SEQUENCE [LARGE SCALE GENOMIC DNA]</scope>
    <source>
        <strain evidence="2">CGMCC 1.7738</strain>
    </source>
</reference>
<dbReference type="Proteomes" id="UP000199607">
    <property type="component" value="Unassembled WGS sequence"/>
</dbReference>
<proteinExistence type="predicted"/>
<dbReference type="AlphaFoldDB" id="A0A1I4JTL4"/>
<evidence type="ECO:0000313" key="1">
    <source>
        <dbReference type="EMBL" id="SFL69446.1"/>
    </source>
</evidence>
<gene>
    <name evidence="1" type="ORF">SAMN04487950_4631</name>
</gene>